<accession>A0A1I4HL22</accession>
<evidence type="ECO:0000259" key="6">
    <source>
        <dbReference type="Pfam" id="PF13515"/>
    </source>
</evidence>
<evidence type="ECO:0000256" key="5">
    <source>
        <dbReference type="SAM" id="Phobius"/>
    </source>
</evidence>
<protein>
    <submittedName>
        <fullName evidence="7">Fusaric acid resistance protein family protein</fullName>
    </submittedName>
</protein>
<feature type="transmembrane region" description="Helical" evidence="5">
    <location>
        <begin position="62"/>
        <end position="88"/>
    </location>
</feature>
<evidence type="ECO:0000313" key="8">
    <source>
        <dbReference type="Proteomes" id="UP000198851"/>
    </source>
</evidence>
<keyword evidence="2 5" id="KW-0812">Transmembrane</keyword>
<evidence type="ECO:0000256" key="4">
    <source>
        <dbReference type="ARBA" id="ARBA00023136"/>
    </source>
</evidence>
<dbReference type="Pfam" id="PF13515">
    <property type="entry name" value="FUSC_2"/>
    <property type="match status" value="1"/>
</dbReference>
<feature type="transmembrane region" description="Helical" evidence="5">
    <location>
        <begin position="95"/>
        <end position="114"/>
    </location>
</feature>
<proteinExistence type="predicted"/>
<reference evidence="8" key="1">
    <citation type="submission" date="2016-10" db="EMBL/GenBank/DDBJ databases">
        <authorList>
            <person name="Varghese N."/>
            <person name="Submissions S."/>
        </authorList>
    </citation>
    <scope>NUCLEOTIDE SEQUENCE [LARGE SCALE GENOMIC DNA]</scope>
    <source>
        <strain evidence="8">DSM 28453</strain>
    </source>
</reference>
<comment type="subcellular location">
    <subcellularLocation>
        <location evidence="1">Membrane</location>
        <topology evidence="1">Multi-pass membrane protein</topology>
    </subcellularLocation>
</comment>
<feature type="transmembrane region" description="Helical" evidence="5">
    <location>
        <begin position="358"/>
        <end position="376"/>
    </location>
</feature>
<dbReference type="EMBL" id="FOSZ01000014">
    <property type="protein sequence ID" value="SFL42854.1"/>
    <property type="molecule type" value="Genomic_DNA"/>
</dbReference>
<feature type="transmembrane region" description="Helical" evidence="5">
    <location>
        <begin position="381"/>
        <end position="398"/>
    </location>
</feature>
<dbReference type="STRING" id="1280847.SAMN04488036_11425"/>
<dbReference type="RefSeq" id="WP_139216256.1">
    <property type="nucleotide sequence ID" value="NZ_FOSZ01000014.1"/>
</dbReference>
<evidence type="ECO:0000313" key="7">
    <source>
        <dbReference type="EMBL" id="SFL42854.1"/>
    </source>
</evidence>
<evidence type="ECO:0000256" key="1">
    <source>
        <dbReference type="ARBA" id="ARBA00004141"/>
    </source>
</evidence>
<keyword evidence="8" id="KW-1185">Reference proteome</keyword>
<dbReference type="InterPro" id="IPR049453">
    <property type="entry name" value="Memb_transporter_dom"/>
</dbReference>
<organism evidence="7 8">
    <name type="scientific">Shimia haliotis</name>
    <dbReference type="NCBI Taxonomy" id="1280847"/>
    <lineage>
        <taxon>Bacteria</taxon>
        <taxon>Pseudomonadati</taxon>
        <taxon>Pseudomonadota</taxon>
        <taxon>Alphaproteobacteria</taxon>
        <taxon>Rhodobacterales</taxon>
        <taxon>Roseobacteraceae</taxon>
    </lineage>
</organism>
<gene>
    <name evidence="7" type="ORF">SAMN04488036_11425</name>
</gene>
<dbReference type="Proteomes" id="UP000198851">
    <property type="component" value="Unassembled WGS sequence"/>
</dbReference>
<feature type="domain" description="Integral membrane bound transporter" evidence="6">
    <location>
        <begin position="296"/>
        <end position="427"/>
    </location>
</feature>
<feature type="transmembrane region" description="Helical" evidence="5">
    <location>
        <begin position="410"/>
        <end position="432"/>
    </location>
</feature>
<keyword evidence="4 5" id="KW-0472">Membrane</keyword>
<dbReference type="OrthoDB" id="105720at2"/>
<feature type="transmembrane region" description="Helical" evidence="5">
    <location>
        <begin position="150"/>
        <end position="169"/>
    </location>
</feature>
<evidence type="ECO:0000256" key="3">
    <source>
        <dbReference type="ARBA" id="ARBA00022989"/>
    </source>
</evidence>
<feature type="transmembrane region" description="Helical" evidence="5">
    <location>
        <begin position="283"/>
        <end position="303"/>
    </location>
</feature>
<feature type="transmembrane region" description="Helical" evidence="5">
    <location>
        <begin position="120"/>
        <end position="138"/>
    </location>
</feature>
<feature type="transmembrane region" description="Helical" evidence="5">
    <location>
        <begin position="330"/>
        <end position="352"/>
    </location>
</feature>
<sequence length="533" mass="58581">MKQLHSFLVFSDLWPFDLKDRAFKALVLSSVVGLTIVFSKHLSLPETALSAYLVLFAVRPGAFETIGIAIALIFAALFAVGFLTLAIMATSGQPALRIPLMFVTAFGCFCLASGSSEGAVFTTAGMIIFEVLSGLDVIPFPDLVLRGMFWLIAVVMLPMSLLIVSQLILGRLPLSFVRNELGLRQKVLDARDAGDPSSKRVLRSFFLTSPRGLTKPLQQVRNSGFLLSSFPQWEALSDGTARNLALSLQNVLPHPIEMPVGGKTPRVNVRRTNDEKTPFSPDIRFALAATLAVGISYIVFLLLKWPEIHTITITTFLISISTKHETYYKAGLRMAGFFAGALITISTLLWVIPEIENASQLGLVCSVVLFPAAWIALSNEVVSYVGLQIALVFLLTVVNSPGPEIDLTIAWGRFCGILLGTLIVTVVFQTFLADRPEVRIGKQLSTLRRRNAARTFDQRGDGEEMLELIDQVAALRRLIFIARKDPTQTPSSKIALDSLWINTNRLFVEIVNRTRPLNQKAQNVPPNSRGRAS</sequence>
<dbReference type="GO" id="GO:0016020">
    <property type="term" value="C:membrane"/>
    <property type="evidence" value="ECO:0007669"/>
    <property type="project" value="UniProtKB-SubCell"/>
</dbReference>
<name>A0A1I4HL22_9RHOB</name>
<keyword evidence="3 5" id="KW-1133">Transmembrane helix</keyword>
<dbReference type="AlphaFoldDB" id="A0A1I4HL22"/>
<evidence type="ECO:0000256" key="2">
    <source>
        <dbReference type="ARBA" id="ARBA00022692"/>
    </source>
</evidence>